<dbReference type="InterPro" id="IPR019183">
    <property type="entry name" value="NAA25_NatB_aux_su"/>
</dbReference>
<reference evidence="1 2" key="1">
    <citation type="submission" date="2023-11" db="EMBL/GenBank/DDBJ databases">
        <title>An acidophilic fungus is an integral part of prey digestion in a carnivorous sundew plant.</title>
        <authorList>
            <person name="Tsai I.J."/>
        </authorList>
    </citation>
    <scope>NUCLEOTIDE SEQUENCE [LARGE SCALE GENOMIC DNA]</scope>
    <source>
        <strain evidence="1">169a</strain>
    </source>
</reference>
<dbReference type="EMBL" id="CP138590">
    <property type="protein sequence ID" value="WPH03817.1"/>
    <property type="molecule type" value="Genomic_DNA"/>
</dbReference>
<gene>
    <name evidence="1" type="ORF">R9X50_00670000</name>
</gene>
<sequence>MARYPNLEDYKARGNYNDGLKRVDELLKNNPSDVRLLTTKLELTYATHGDGSAILHELANLKPPVLDLSDIVAIEEAVVEGLKDVFPSPQTAGPDVAKLYDGAIKSSSNTTYKVDVLSLRFSRAILHDRKVDAQQSLIQLKALQPKNRTLYMAHAALTQMLSTSNDDLQSKLAITLARKAVKENFDEDKALDCRVVGQIFAIQGQMKDLNDILDRASFKESKQVYTALKKAAQNGIEGLKDLNISETPVDEMDSRAEAHRQEFATGIADLTTTQDFSTAVANPSTSKTSVSETPSRFEILKQEFSTAVANPSTTPDEIIDIAVRSIGLFHSLVTSSPDARSRSIANTCFLAISALIQAFTQSSGHSSYLLQAAFLAETLLRHNPHIHEARLILVYLYMRLGLGSLAMRMFDSLSVKEVQHDTIGHVLFTRLSTTHPHATGTGRKDTLDNFNRLTHAMNVYTRCEDRLADTQADVISHGQSGMLFELQELRDSLASSFSRRITVLELRRIARLTEKERSPVTIAGPNVTANWTMWQDNRDFNAAFNYGCNVERTLHGTDGVVPGKTWLLFALAADTVWNRGTESSVTDPSALLSELENVFTTMSTSTDDATNAANHGLTLAELKTGQIAYHALQLSTPDLTEQTAKNSITAIFNHLPSLSPPSSTPSSPDTLTTTLQATYTNLDTLRLAHLIANPTSTFPSQASSHLREIQNLAKKQFDTLQMYAKERRAEIKPGTVKDLLRDEKRTWQAISAFGGDDVHVFSDDVARAAREGWEGVGKISLA</sequence>
<keyword evidence="2" id="KW-1185">Reference proteome</keyword>
<proteinExistence type="predicted"/>
<organism evidence="1 2">
    <name type="scientific">Acrodontium crateriforme</name>
    <dbReference type="NCBI Taxonomy" id="150365"/>
    <lineage>
        <taxon>Eukaryota</taxon>
        <taxon>Fungi</taxon>
        <taxon>Dikarya</taxon>
        <taxon>Ascomycota</taxon>
        <taxon>Pezizomycotina</taxon>
        <taxon>Dothideomycetes</taxon>
        <taxon>Dothideomycetidae</taxon>
        <taxon>Mycosphaerellales</taxon>
        <taxon>Teratosphaeriaceae</taxon>
        <taxon>Acrodontium</taxon>
    </lineage>
</organism>
<dbReference type="AlphaFoldDB" id="A0AAQ3MAA2"/>
<protein>
    <submittedName>
        <fullName evidence="1">Uncharacterized protein</fullName>
    </submittedName>
</protein>
<dbReference type="Pfam" id="PF09797">
    <property type="entry name" value="NatB_MDM20"/>
    <property type="match status" value="1"/>
</dbReference>
<evidence type="ECO:0000313" key="1">
    <source>
        <dbReference type="EMBL" id="WPH03817.1"/>
    </source>
</evidence>
<evidence type="ECO:0000313" key="2">
    <source>
        <dbReference type="Proteomes" id="UP001303373"/>
    </source>
</evidence>
<name>A0AAQ3MAA2_9PEZI</name>
<dbReference type="Proteomes" id="UP001303373">
    <property type="component" value="Chromosome 11"/>
</dbReference>
<accession>A0AAQ3MAA2</accession>